<dbReference type="OrthoDB" id="574339at2"/>
<geneLocation type="plasmid" evidence="2 3">
    <name>Cy782201</name>
</geneLocation>
<dbReference type="NCBIfam" id="NF040558">
    <property type="entry name" value="CAS_Csx18"/>
    <property type="match status" value="1"/>
</dbReference>
<dbReference type="KEGG" id="cyj:Cyan7822_5932"/>
<evidence type="ECO:0000313" key="2">
    <source>
        <dbReference type="EMBL" id="ADN17786.1"/>
    </source>
</evidence>
<reference evidence="3" key="1">
    <citation type="journal article" date="2011" name="MBio">
        <title>Novel metabolic attributes of the genus Cyanothece, comprising a group of unicellular nitrogen-fixing Cyanobacteria.</title>
        <authorList>
            <person name="Bandyopadhyay A."/>
            <person name="Elvitigala T."/>
            <person name="Welsh E."/>
            <person name="Stockel J."/>
            <person name="Liberton M."/>
            <person name="Min H."/>
            <person name="Sherman L.A."/>
            <person name="Pakrasi H.B."/>
        </authorList>
    </citation>
    <scope>NUCLEOTIDE SEQUENCE [LARGE SCALE GENOMIC DNA]</scope>
    <source>
        <strain evidence="3">PCC 7822</strain>
        <plasmid evidence="3">Cy782201</plasmid>
    </source>
</reference>
<protein>
    <submittedName>
        <fullName evidence="2">Uncharacterized protein</fullName>
    </submittedName>
</protein>
<keyword evidence="1" id="KW-0812">Transmembrane</keyword>
<sequence length="95" mass="10445">MYLTKRAACVRNIAVSSATGAITLAILLIAPLGLAAVIINTVLVTVSSFAVGLVGDWVVSWLLAPSHHQHLSSGNRQEYLIHSRRQREIEEYKDY</sequence>
<evidence type="ECO:0000256" key="1">
    <source>
        <dbReference type="SAM" id="Phobius"/>
    </source>
</evidence>
<evidence type="ECO:0000313" key="3">
    <source>
        <dbReference type="Proteomes" id="UP000008206"/>
    </source>
</evidence>
<feature type="transmembrane region" description="Helical" evidence="1">
    <location>
        <begin position="45"/>
        <end position="64"/>
    </location>
</feature>
<gene>
    <name evidence="2" type="ordered locus">Cyan7822_5932</name>
</gene>
<keyword evidence="2" id="KW-0614">Plasmid</keyword>
<dbReference type="RefSeq" id="WP_013334536.1">
    <property type="nucleotide sequence ID" value="NC_014533.1"/>
</dbReference>
<dbReference type="AlphaFoldDB" id="E0ULF6"/>
<dbReference type="HOGENOM" id="CLU_164834_0_0_3"/>
<name>E0ULF6_GLOV7</name>
<keyword evidence="1" id="KW-1133">Transmembrane helix</keyword>
<dbReference type="EMBL" id="CP002199">
    <property type="protein sequence ID" value="ADN17786.1"/>
    <property type="molecule type" value="Genomic_DNA"/>
</dbReference>
<dbReference type="Proteomes" id="UP000008206">
    <property type="component" value="Plasmid Cy782201"/>
</dbReference>
<proteinExistence type="predicted"/>
<keyword evidence="1" id="KW-0472">Membrane</keyword>
<organism evidence="2 3">
    <name type="scientific">Gloeothece verrucosa (strain PCC 7822)</name>
    <name type="common">Cyanothece sp. (strain PCC 7822)</name>
    <dbReference type="NCBI Taxonomy" id="497965"/>
    <lineage>
        <taxon>Bacteria</taxon>
        <taxon>Bacillati</taxon>
        <taxon>Cyanobacteriota</taxon>
        <taxon>Cyanophyceae</taxon>
        <taxon>Oscillatoriophycideae</taxon>
        <taxon>Chroococcales</taxon>
        <taxon>Aphanothecaceae</taxon>
        <taxon>Gloeothece</taxon>
        <taxon>Gloeothece verrucosa</taxon>
    </lineage>
</organism>
<keyword evidence="3" id="KW-1185">Reference proteome</keyword>
<accession>E0ULF6</accession>
<feature type="transmembrane region" description="Helical" evidence="1">
    <location>
        <begin position="12"/>
        <end position="39"/>
    </location>
</feature>